<gene>
    <name evidence="1" type="ORF">DFR56_10867</name>
</gene>
<evidence type="ECO:0000313" key="1">
    <source>
        <dbReference type="EMBL" id="PXW86252.1"/>
    </source>
</evidence>
<name>A0A2V3VWG3_9BACI</name>
<comment type="caution">
    <text evidence="1">The sequence shown here is derived from an EMBL/GenBank/DDBJ whole genome shotgun (WGS) entry which is preliminary data.</text>
</comment>
<dbReference type="RefSeq" id="WP_110395671.1">
    <property type="nucleotide sequence ID" value="NZ_JBHUHB010000001.1"/>
</dbReference>
<evidence type="ECO:0000313" key="2">
    <source>
        <dbReference type="Proteomes" id="UP000247978"/>
    </source>
</evidence>
<reference evidence="1 2" key="1">
    <citation type="submission" date="2018-05" db="EMBL/GenBank/DDBJ databases">
        <title>Genomic Encyclopedia of Type Strains, Phase IV (KMG-IV): sequencing the most valuable type-strain genomes for metagenomic binning, comparative biology and taxonomic classification.</title>
        <authorList>
            <person name="Goeker M."/>
        </authorList>
    </citation>
    <scope>NUCLEOTIDE SEQUENCE [LARGE SCALE GENOMIC DNA]</scope>
    <source>
        <strain evidence="1 2">DSM 28556</strain>
    </source>
</reference>
<dbReference type="GO" id="GO:0043565">
    <property type="term" value="F:sequence-specific DNA binding"/>
    <property type="evidence" value="ECO:0007669"/>
    <property type="project" value="InterPro"/>
</dbReference>
<dbReference type="InterPro" id="IPR036388">
    <property type="entry name" value="WH-like_DNA-bd_sf"/>
</dbReference>
<evidence type="ECO:0008006" key="3">
    <source>
        <dbReference type="Google" id="ProtNLM"/>
    </source>
</evidence>
<organism evidence="1 2">
    <name type="scientific">Pseudogracilibacillus auburnensis</name>
    <dbReference type="NCBI Taxonomy" id="1494959"/>
    <lineage>
        <taxon>Bacteria</taxon>
        <taxon>Bacillati</taxon>
        <taxon>Bacillota</taxon>
        <taxon>Bacilli</taxon>
        <taxon>Bacillales</taxon>
        <taxon>Bacillaceae</taxon>
        <taxon>Pseudogracilibacillus</taxon>
    </lineage>
</organism>
<sequence length="68" mass="8085">MSNKRSRSLKEKVEILNAYESENHSLSELCVLYYVYPSSIIDWRYKYEKHGIKGGLKESKTWKNTLKN</sequence>
<protein>
    <recommendedName>
        <fullName evidence="3">Helix-turn-helix protein</fullName>
    </recommendedName>
</protein>
<dbReference type="AlphaFoldDB" id="A0A2V3VWG3"/>
<accession>A0A2V3VWG3</accession>
<dbReference type="InterPro" id="IPR010921">
    <property type="entry name" value="Trp_repressor/repl_initiator"/>
</dbReference>
<dbReference type="SUPFAM" id="SSF48295">
    <property type="entry name" value="TrpR-like"/>
    <property type="match status" value="1"/>
</dbReference>
<dbReference type="EMBL" id="QJJQ01000008">
    <property type="protein sequence ID" value="PXW86252.1"/>
    <property type="molecule type" value="Genomic_DNA"/>
</dbReference>
<proteinExistence type="predicted"/>
<dbReference type="Proteomes" id="UP000247978">
    <property type="component" value="Unassembled WGS sequence"/>
</dbReference>
<keyword evidence="2" id="KW-1185">Reference proteome</keyword>
<dbReference type="Gene3D" id="1.10.10.10">
    <property type="entry name" value="Winged helix-like DNA-binding domain superfamily/Winged helix DNA-binding domain"/>
    <property type="match status" value="1"/>
</dbReference>